<feature type="non-terminal residue" evidence="1">
    <location>
        <position position="1"/>
    </location>
</feature>
<accession>A0AAD6U5A5</accession>
<protein>
    <submittedName>
        <fullName evidence="1">Uncharacterized protein</fullName>
    </submittedName>
</protein>
<feature type="non-terminal residue" evidence="1">
    <location>
        <position position="73"/>
    </location>
</feature>
<dbReference type="AlphaFoldDB" id="A0AAD6U5A5"/>
<evidence type="ECO:0000313" key="2">
    <source>
        <dbReference type="Proteomes" id="UP001222325"/>
    </source>
</evidence>
<evidence type="ECO:0000313" key="1">
    <source>
        <dbReference type="EMBL" id="KAJ7085143.1"/>
    </source>
</evidence>
<name>A0AAD6U5A5_9AGAR</name>
<comment type="caution">
    <text evidence="1">The sequence shown here is derived from an EMBL/GenBank/DDBJ whole genome shotgun (WGS) entry which is preliminary data.</text>
</comment>
<sequence length="73" mass="8542">AETFLQHGQPYPGDDHVQDEDRFLVYQISDTEHIIVDNMTDLDVPIPTAFLRDDTLDLIAWYSEQRRRALDLP</sequence>
<dbReference type="EMBL" id="JARJCN010000035">
    <property type="protein sequence ID" value="KAJ7085143.1"/>
    <property type="molecule type" value="Genomic_DNA"/>
</dbReference>
<organism evidence="1 2">
    <name type="scientific">Mycena belliarum</name>
    <dbReference type="NCBI Taxonomy" id="1033014"/>
    <lineage>
        <taxon>Eukaryota</taxon>
        <taxon>Fungi</taxon>
        <taxon>Dikarya</taxon>
        <taxon>Basidiomycota</taxon>
        <taxon>Agaricomycotina</taxon>
        <taxon>Agaricomycetes</taxon>
        <taxon>Agaricomycetidae</taxon>
        <taxon>Agaricales</taxon>
        <taxon>Marasmiineae</taxon>
        <taxon>Mycenaceae</taxon>
        <taxon>Mycena</taxon>
    </lineage>
</organism>
<reference evidence="1" key="1">
    <citation type="submission" date="2023-03" db="EMBL/GenBank/DDBJ databases">
        <title>Massive genome expansion in bonnet fungi (Mycena s.s.) driven by repeated elements and novel gene families across ecological guilds.</title>
        <authorList>
            <consortium name="Lawrence Berkeley National Laboratory"/>
            <person name="Harder C.B."/>
            <person name="Miyauchi S."/>
            <person name="Viragh M."/>
            <person name="Kuo A."/>
            <person name="Thoen E."/>
            <person name="Andreopoulos B."/>
            <person name="Lu D."/>
            <person name="Skrede I."/>
            <person name="Drula E."/>
            <person name="Henrissat B."/>
            <person name="Morin E."/>
            <person name="Kohler A."/>
            <person name="Barry K."/>
            <person name="LaButti K."/>
            <person name="Morin E."/>
            <person name="Salamov A."/>
            <person name="Lipzen A."/>
            <person name="Mereny Z."/>
            <person name="Hegedus B."/>
            <person name="Baldrian P."/>
            <person name="Stursova M."/>
            <person name="Weitz H."/>
            <person name="Taylor A."/>
            <person name="Grigoriev I.V."/>
            <person name="Nagy L.G."/>
            <person name="Martin F."/>
            <person name="Kauserud H."/>
        </authorList>
    </citation>
    <scope>NUCLEOTIDE SEQUENCE</scope>
    <source>
        <strain evidence="1">CBHHK173m</strain>
    </source>
</reference>
<proteinExistence type="predicted"/>
<dbReference type="Proteomes" id="UP001222325">
    <property type="component" value="Unassembled WGS sequence"/>
</dbReference>
<gene>
    <name evidence="1" type="ORF">B0H15DRAFT_765057</name>
</gene>
<keyword evidence="2" id="KW-1185">Reference proteome</keyword>